<dbReference type="AlphaFoldDB" id="A0AAV9MVT1"/>
<evidence type="ECO:0000256" key="3">
    <source>
        <dbReference type="ARBA" id="ARBA00005062"/>
    </source>
</evidence>
<dbReference type="Pfam" id="PF00742">
    <property type="entry name" value="Homoserine_dh"/>
    <property type="match status" value="1"/>
</dbReference>
<feature type="binding site" evidence="16">
    <location>
        <position position="121"/>
    </location>
    <ligand>
        <name>NADPH</name>
        <dbReference type="ChEBI" id="CHEBI:57783"/>
    </ligand>
</feature>
<sequence length="368" mass="39497">MTKQAKEILVAIIGAGGVGGHFLTQLATLVNQTPALNVSLCYLGIIDRVYWTSDYSAIDLANALDILAEKGQDPISLEQTIDYLAKAPSKVILIDNTSVQSIADLYPRILGSGISIVTPNKKAFSGTYDLWKEAFEAARSGGSLIEHECTVGAALPVLSTLRTLIAAGDDIHRIEGVFSGTMTYLFSTFSPVDGPASTARWSDVVKKARELGYTEPDPRDDLNGMDVARKLTILARIAGLKTESATSFPVKSLVPQALETVPSATEYLEKLPAYDHEMDELRATAEQHNNVLRFVGSVDVQSGALSVGLRQLPKMHPAAQLVSSDNIFSFYTKRYGDRPLIIKGAGAGGEVTAMGVLAGLLKTVDRLN</sequence>
<dbReference type="Gene3D" id="3.30.360.10">
    <property type="entry name" value="Dihydrodipicolinate Reductase, domain 2"/>
    <property type="match status" value="1"/>
</dbReference>
<feature type="domain" description="Homoserine dehydrogenase catalytic" evidence="19">
    <location>
        <begin position="156"/>
        <end position="360"/>
    </location>
</feature>
<proteinExistence type="inferred from homology"/>
<evidence type="ECO:0000256" key="15">
    <source>
        <dbReference type="PIRSR" id="PIRSR036497-1"/>
    </source>
</evidence>
<keyword evidence="9 14" id="KW-0521">NADP</keyword>
<dbReference type="Proteomes" id="UP001358417">
    <property type="component" value="Unassembled WGS sequence"/>
</dbReference>
<evidence type="ECO:0000256" key="12">
    <source>
        <dbReference type="ARBA" id="ARBA00048841"/>
    </source>
</evidence>
<dbReference type="GO" id="GO:0004412">
    <property type="term" value="F:homoserine dehydrogenase activity"/>
    <property type="evidence" value="ECO:0007669"/>
    <property type="project" value="UniProtKB-EC"/>
</dbReference>
<reference evidence="21 22" key="1">
    <citation type="submission" date="2023-08" db="EMBL/GenBank/DDBJ databases">
        <title>Black Yeasts Isolated from many extreme environments.</title>
        <authorList>
            <person name="Coleine C."/>
            <person name="Stajich J.E."/>
            <person name="Selbmann L."/>
        </authorList>
    </citation>
    <scope>NUCLEOTIDE SEQUENCE [LARGE SCALE GENOMIC DNA]</scope>
    <source>
        <strain evidence="21 22">CCFEE 5792</strain>
    </source>
</reference>
<evidence type="ECO:0000256" key="18">
    <source>
        <dbReference type="RuleBase" id="RU004171"/>
    </source>
</evidence>
<keyword evidence="11 14" id="KW-0486">Methionine biosynthesis</keyword>
<evidence type="ECO:0000313" key="21">
    <source>
        <dbReference type="EMBL" id="KAK5045757.1"/>
    </source>
</evidence>
<feature type="binding site" evidence="16">
    <location>
        <position position="215"/>
    </location>
    <ligand>
        <name>L-homoserine</name>
        <dbReference type="ChEBI" id="CHEBI:57476"/>
    </ligand>
</feature>
<dbReference type="InterPro" id="IPR019811">
    <property type="entry name" value="HDH_CS"/>
</dbReference>
<organism evidence="21 22">
    <name type="scientific">Exophiala bonariae</name>
    <dbReference type="NCBI Taxonomy" id="1690606"/>
    <lineage>
        <taxon>Eukaryota</taxon>
        <taxon>Fungi</taxon>
        <taxon>Dikarya</taxon>
        <taxon>Ascomycota</taxon>
        <taxon>Pezizomycotina</taxon>
        <taxon>Eurotiomycetes</taxon>
        <taxon>Chaetothyriomycetidae</taxon>
        <taxon>Chaetothyriales</taxon>
        <taxon>Herpotrichiellaceae</taxon>
        <taxon>Exophiala</taxon>
    </lineage>
</organism>
<dbReference type="FunFam" id="3.30.360.10:FF:000006">
    <property type="entry name" value="Bifunctional aspartokinase/homoserine dehydrogenase"/>
    <property type="match status" value="1"/>
</dbReference>
<comment type="catalytic activity">
    <reaction evidence="12">
        <text>L-homoserine + NADP(+) = L-aspartate 4-semialdehyde + NADPH + H(+)</text>
        <dbReference type="Rhea" id="RHEA:15761"/>
        <dbReference type="ChEBI" id="CHEBI:15378"/>
        <dbReference type="ChEBI" id="CHEBI:57476"/>
        <dbReference type="ChEBI" id="CHEBI:57783"/>
        <dbReference type="ChEBI" id="CHEBI:58349"/>
        <dbReference type="ChEBI" id="CHEBI:537519"/>
        <dbReference type="EC" id="1.1.1.3"/>
    </reaction>
    <physiologicalReaction direction="right-to-left" evidence="12">
        <dbReference type="Rhea" id="RHEA:15763"/>
    </physiologicalReaction>
</comment>
<evidence type="ECO:0000256" key="1">
    <source>
        <dbReference type="ARBA" id="ARBA00001920"/>
    </source>
</evidence>
<name>A0AAV9MVT1_9EURO</name>
<dbReference type="GeneID" id="89977011"/>
<dbReference type="InterPro" id="IPR022697">
    <property type="entry name" value="HDH_short"/>
</dbReference>
<comment type="caution">
    <text evidence="21">The sequence shown here is derived from an EMBL/GenBank/DDBJ whole genome shotgun (WGS) entry which is preliminary data.</text>
</comment>
<comment type="function">
    <text evidence="13">Catalyzes the conversion of L-aspartate-beta-semialdehyde (L-Asa) to L-homoserine (L-Hse), the third step in the biosynthesis of amino acids that derive from aspartate (the aspartate family of amino acids), including methioinine and threonine, the latter of which is a precursor to isoleucine; production of homoserine leads to a branch-point in the pathway as it can either be O-phosphorylated for processing to threonine, or O-acylated for processing to methionine.</text>
</comment>
<evidence type="ECO:0000256" key="4">
    <source>
        <dbReference type="ARBA" id="ARBA00006753"/>
    </source>
</evidence>
<keyword evidence="22" id="KW-1185">Reference proteome</keyword>
<evidence type="ECO:0000256" key="16">
    <source>
        <dbReference type="PIRSR" id="PIRSR036497-2"/>
    </source>
</evidence>
<gene>
    <name evidence="21" type="ORF">LTR84_008849</name>
</gene>
<dbReference type="SUPFAM" id="SSF51735">
    <property type="entry name" value="NAD(P)-binding Rossmann-fold domains"/>
    <property type="match status" value="1"/>
</dbReference>
<dbReference type="Pfam" id="PF03447">
    <property type="entry name" value="NAD_binding_3"/>
    <property type="match status" value="1"/>
</dbReference>
<keyword evidence="8 14" id="KW-0791">Threonine biosynthesis</keyword>
<dbReference type="Gene3D" id="3.40.50.720">
    <property type="entry name" value="NAD(P)-binding Rossmann-like Domain"/>
    <property type="match status" value="1"/>
</dbReference>
<dbReference type="SUPFAM" id="SSF55347">
    <property type="entry name" value="Glyceraldehyde-3-phosphate dehydrogenase-like, C-terminal domain"/>
    <property type="match status" value="1"/>
</dbReference>
<comment type="similarity">
    <text evidence="4 14 18">Belongs to the homoserine dehydrogenase family.</text>
</comment>
<keyword evidence="7 14" id="KW-0028">Amino-acid biosynthesis</keyword>
<dbReference type="PIRSF" id="PIRSF036497">
    <property type="entry name" value="HDH_short"/>
    <property type="match status" value="1"/>
</dbReference>
<evidence type="ECO:0000259" key="20">
    <source>
        <dbReference type="Pfam" id="PF03447"/>
    </source>
</evidence>
<feature type="binding site" evidence="16">
    <location>
        <position position="97"/>
    </location>
    <ligand>
        <name>NADPH</name>
        <dbReference type="ChEBI" id="CHEBI:57783"/>
    </ligand>
</feature>
<dbReference type="PROSITE" id="PS01042">
    <property type="entry name" value="HOMOSER_DHGENASE"/>
    <property type="match status" value="1"/>
</dbReference>
<dbReference type="InterPro" id="IPR001342">
    <property type="entry name" value="HDH_cat"/>
</dbReference>
<protein>
    <recommendedName>
        <fullName evidence="6 14">Homoserine dehydrogenase</fullName>
        <shortName evidence="14">HDH</shortName>
        <ecNumber evidence="5 14">1.1.1.3</ecNumber>
    </recommendedName>
</protein>
<dbReference type="GO" id="GO:0009086">
    <property type="term" value="P:methionine biosynthetic process"/>
    <property type="evidence" value="ECO:0007669"/>
    <property type="project" value="UniProtKB-KW"/>
</dbReference>
<dbReference type="RefSeq" id="XP_064701368.1">
    <property type="nucleotide sequence ID" value="XM_064852393.1"/>
</dbReference>
<comment type="cofactor">
    <cofactor evidence="1">
        <name>a metal cation</name>
        <dbReference type="ChEBI" id="CHEBI:25213"/>
    </cofactor>
</comment>
<evidence type="ECO:0000256" key="17">
    <source>
        <dbReference type="RuleBase" id="RU000579"/>
    </source>
</evidence>
<dbReference type="InterPro" id="IPR036291">
    <property type="entry name" value="NAD(P)-bd_dom_sf"/>
</dbReference>
<dbReference type="PANTHER" id="PTHR43070">
    <property type="match status" value="1"/>
</dbReference>
<evidence type="ECO:0000256" key="2">
    <source>
        <dbReference type="ARBA" id="ARBA00005056"/>
    </source>
</evidence>
<dbReference type="PANTHER" id="PTHR43070:SF5">
    <property type="entry name" value="HOMOSERINE DEHYDROGENASE"/>
    <property type="match status" value="1"/>
</dbReference>
<evidence type="ECO:0000256" key="13">
    <source>
        <dbReference type="ARBA" id="ARBA00059589"/>
    </source>
</evidence>
<evidence type="ECO:0000256" key="11">
    <source>
        <dbReference type="ARBA" id="ARBA00023167"/>
    </source>
</evidence>
<evidence type="ECO:0000313" key="22">
    <source>
        <dbReference type="Proteomes" id="UP001358417"/>
    </source>
</evidence>
<dbReference type="GO" id="GO:0009088">
    <property type="term" value="P:threonine biosynthetic process"/>
    <property type="evidence" value="ECO:0007669"/>
    <property type="project" value="UniProtKB-KW"/>
</dbReference>
<evidence type="ECO:0000256" key="6">
    <source>
        <dbReference type="ARBA" id="ARBA00013376"/>
    </source>
</evidence>
<evidence type="ECO:0000256" key="10">
    <source>
        <dbReference type="ARBA" id="ARBA00023002"/>
    </source>
</evidence>
<evidence type="ECO:0000259" key="19">
    <source>
        <dbReference type="Pfam" id="PF00742"/>
    </source>
</evidence>
<feature type="domain" description="Aspartate/homoserine dehydrogenase NAD-binding" evidence="20">
    <location>
        <begin position="14"/>
        <end position="146"/>
    </location>
</feature>
<feature type="active site" description="Proton donor" evidence="15">
    <location>
        <position position="230"/>
    </location>
</feature>
<evidence type="ECO:0000256" key="5">
    <source>
        <dbReference type="ARBA" id="ARBA00013213"/>
    </source>
</evidence>
<comment type="pathway">
    <text evidence="2 17">Amino-acid biosynthesis; L-threonine biosynthesis; L-threonine from L-aspartate: step 3/5.</text>
</comment>
<evidence type="ECO:0000256" key="7">
    <source>
        <dbReference type="ARBA" id="ARBA00022605"/>
    </source>
</evidence>
<evidence type="ECO:0000256" key="14">
    <source>
        <dbReference type="PIRNR" id="PIRNR036497"/>
    </source>
</evidence>
<dbReference type="GO" id="GO:0009090">
    <property type="term" value="P:homoserine biosynthetic process"/>
    <property type="evidence" value="ECO:0007669"/>
    <property type="project" value="TreeGrafter"/>
</dbReference>
<dbReference type="EMBL" id="JAVRRD010000034">
    <property type="protein sequence ID" value="KAK5045757.1"/>
    <property type="molecule type" value="Genomic_DNA"/>
</dbReference>
<keyword evidence="10 14" id="KW-0560">Oxidoreductase</keyword>
<dbReference type="GO" id="GO:0050661">
    <property type="term" value="F:NADP binding"/>
    <property type="evidence" value="ECO:0007669"/>
    <property type="project" value="InterPro"/>
</dbReference>
<dbReference type="InterPro" id="IPR005106">
    <property type="entry name" value="Asp/hSer_DH_NAD-bd"/>
</dbReference>
<evidence type="ECO:0000256" key="8">
    <source>
        <dbReference type="ARBA" id="ARBA00022697"/>
    </source>
</evidence>
<accession>A0AAV9MVT1</accession>
<evidence type="ECO:0000256" key="9">
    <source>
        <dbReference type="ARBA" id="ARBA00022857"/>
    </source>
</evidence>
<dbReference type="EC" id="1.1.1.3" evidence="5 14"/>
<comment type="pathway">
    <text evidence="3 17">Amino-acid biosynthesis; L-methionine biosynthesis via de novo pathway; L-homoserine from L-aspartate: step 3/3.</text>
</comment>
<feature type="binding site" evidence="16">
    <location>
        <begin position="14"/>
        <end position="19"/>
    </location>
    <ligand>
        <name>NADP(+)</name>
        <dbReference type="ChEBI" id="CHEBI:58349"/>
    </ligand>
</feature>
<dbReference type="InterPro" id="IPR011147">
    <property type="entry name" value="Bifunc_Aspkin/hSer_DH"/>
</dbReference>